<evidence type="ECO:0000313" key="4">
    <source>
        <dbReference type="Proteomes" id="UP000738402"/>
    </source>
</evidence>
<dbReference type="Pfam" id="PF01585">
    <property type="entry name" value="G-patch"/>
    <property type="match status" value="1"/>
</dbReference>
<feature type="compositionally biased region" description="Basic residues" evidence="1">
    <location>
        <begin position="1"/>
        <end position="16"/>
    </location>
</feature>
<feature type="compositionally biased region" description="Basic and acidic residues" evidence="1">
    <location>
        <begin position="47"/>
        <end position="63"/>
    </location>
</feature>
<dbReference type="PROSITE" id="PS50174">
    <property type="entry name" value="G_PATCH"/>
    <property type="match status" value="1"/>
</dbReference>
<evidence type="ECO:0000256" key="1">
    <source>
        <dbReference type="SAM" id="MobiDB-lite"/>
    </source>
</evidence>
<protein>
    <recommendedName>
        <fullName evidence="2">G-patch domain-containing protein</fullName>
    </recommendedName>
</protein>
<dbReference type="Proteomes" id="UP000738402">
    <property type="component" value="Unassembled WGS sequence"/>
</dbReference>
<name>A0AAN6D6M4_9ASCO</name>
<feature type="region of interest" description="Disordered" evidence="1">
    <location>
        <begin position="157"/>
        <end position="176"/>
    </location>
</feature>
<proteinExistence type="predicted"/>
<comment type="caution">
    <text evidence="3">The sequence shown here is derived from an EMBL/GenBank/DDBJ whole genome shotgun (WGS) entry which is preliminary data.</text>
</comment>
<reference evidence="3" key="1">
    <citation type="journal article" date="2021" name="G3 (Bethesda)">
        <title>Genomic diversity, chromosomal rearrangements, and interspecies hybridization in the ogataea polymorpha species complex.</title>
        <authorList>
            <person name="Hanson S.J."/>
            <person name="Cinneide E.O."/>
            <person name="Salzberg L.I."/>
            <person name="Wolfe K.H."/>
            <person name="McGowan J."/>
            <person name="Fitzpatrick D.A."/>
            <person name="Matlin K."/>
        </authorList>
    </citation>
    <scope>NUCLEOTIDE SEQUENCE</scope>
    <source>
        <strain evidence="3">83-405-1</strain>
    </source>
</reference>
<accession>A0AAN6D6M4</accession>
<dbReference type="InterPro" id="IPR000467">
    <property type="entry name" value="G_patch_dom"/>
</dbReference>
<evidence type="ECO:0000259" key="2">
    <source>
        <dbReference type="PROSITE" id="PS50174"/>
    </source>
</evidence>
<feature type="region of interest" description="Disordered" evidence="1">
    <location>
        <begin position="1"/>
        <end position="69"/>
    </location>
</feature>
<feature type="region of interest" description="Disordered" evidence="1">
    <location>
        <begin position="451"/>
        <end position="474"/>
    </location>
</feature>
<dbReference type="GO" id="GO:0003676">
    <property type="term" value="F:nucleic acid binding"/>
    <property type="evidence" value="ECO:0007669"/>
    <property type="project" value="InterPro"/>
</dbReference>
<dbReference type="AlphaFoldDB" id="A0AAN6D6M4"/>
<dbReference type="InterPro" id="IPR051189">
    <property type="entry name" value="Splicing_assoc_domain"/>
</dbReference>
<sequence>MAKKGRRAQRGARRGSGRGSRQQPPAARSARPHGEFSELMDLQAGHMAREVEFTGRHREETLKRPLRKLPMEFVKAREVYDPRQLLKGVRGMHLEGDEQTEEEGETLIEEEEEEGGPGEPDESESAQEADSPRETHGELPESDDAGEAIYDIDNDAGSFRESDASASDASSAEGPVPFGYDADDYAFNVEFVRIDNVRYGAATTQYFARCAFLEDETQWFDRDDLAELLVDHGLPEHRVAAFFEYATEHLREPEPLPEPASSDDDSDGSGVDDMVAFYSSRVINDPIELAEPTASLQTTGKGRKKRLVLEEDMDEDLRQTLLESFSRRHRSKEKPRSVANGTGELLAKYPFELHVRDMKHEYDLFYHDASRETLQWPPLDPHGLRTLRKLAECYHLKPRSLGNGPKTHLVAIKTKHTYKRVPDYSQVARIMKQRPIFRRTDVHLSKDEIMELKNKRKKSSKEHGQGRKWAPREGDVVAAAAPEISADNVGRQLLEKMGWQKGSALGRTNSGITEPIQATVKLTKQGIGSAST</sequence>
<dbReference type="EMBL" id="JAHLUH010000004">
    <property type="protein sequence ID" value="KAG7728420.1"/>
    <property type="molecule type" value="Genomic_DNA"/>
</dbReference>
<feature type="region of interest" description="Disordered" evidence="1">
    <location>
        <begin position="250"/>
        <end position="269"/>
    </location>
</feature>
<feature type="region of interest" description="Disordered" evidence="1">
    <location>
        <begin position="90"/>
        <end position="146"/>
    </location>
</feature>
<feature type="domain" description="G-patch" evidence="2">
    <location>
        <begin position="486"/>
        <end position="532"/>
    </location>
</feature>
<feature type="compositionally biased region" description="Acidic residues" evidence="1">
    <location>
        <begin position="97"/>
        <end position="127"/>
    </location>
</feature>
<evidence type="ECO:0000313" key="3">
    <source>
        <dbReference type="EMBL" id="KAG7728420.1"/>
    </source>
</evidence>
<organism evidence="3 4">
    <name type="scientific">Ogataea haglerorum</name>
    <dbReference type="NCBI Taxonomy" id="1937702"/>
    <lineage>
        <taxon>Eukaryota</taxon>
        <taxon>Fungi</taxon>
        <taxon>Dikarya</taxon>
        <taxon>Ascomycota</taxon>
        <taxon>Saccharomycotina</taxon>
        <taxon>Pichiomycetes</taxon>
        <taxon>Pichiales</taxon>
        <taxon>Pichiaceae</taxon>
        <taxon>Ogataea</taxon>
    </lineage>
</organism>
<dbReference type="SMART" id="SM00443">
    <property type="entry name" value="G_patch"/>
    <property type="match status" value="1"/>
</dbReference>
<gene>
    <name evidence="3" type="ORF">KL933_001653</name>
</gene>
<feature type="compositionally biased region" description="Basic and acidic residues" evidence="1">
    <location>
        <begin position="461"/>
        <end position="474"/>
    </location>
</feature>
<dbReference type="PANTHER" id="PTHR14195">
    <property type="entry name" value="G PATCH DOMAIN CONTAINING PROTEIN 2"/>
    <property type="match status" value="1"/>
</dbReference>
<feature type="compositionally biased region" description="Basic and acidic residues" evidence="1">
    <location>
        <begin position="130"/>
        <end position="139"/>
    </location>
</feature>